<organism evidence="2 3">
    <name type="scientific">Thermobifida alba</name>
    <name type="common">Thermomonospora alba</name>
    <dbReference type="NCBI Taxonomy" id="53522"/>
    <lineage>
        <taxon>Bacteria</taxon>
        <taxon>Bacillati</taxon>
        <taxon>Actinomycetota</taxon>
        <taxon>Actinomycetes</taxon>
        <taxon>Streptosporangiales</taxon>
        <taxon>Nocardiopsidaceae</taxon>
        <taxon>Thermobifida</taxon>
    </lineage>
</organism>
<dbReference type="InterPro" id="IPR011663">
    <property type="entry name" value="UTRA"/>
</dbReference>
<dbReference type="Proteomes" id="UP000832041">
    <property type="component" value="Chromosome"/>
</dbReference>
<dbReference type="PANTHER" id="PTHR44846">
    <property type="entry name" value="MANNOSYL-D-GLYCERATE TRANSPORT/METABOLISM SYSTEM REPRESSOR MNGR-RELATED"/>
    <property type="match status" value="1"/>
</dbReference>
<evidence type="ECO:0000313" key="3">
    <source>
        <dbReference type="Proteomes" id="UP000832041"/>
    </source>
</evidence>
<keyword evidence="3" id="KW-1185">Reference proteome</keyword>
<dbReference type="InterPro" id="IPR050679">
    <property type="entry name" value="Bact_HTH_transcr_reg"/>
</dbReference>
<feature type="domain" description="UbiC transcription regulator-associated" evidence="1">
    <location>
        <begin position="8"/>
        <end position="149"/>
    </location>
</feature>
<dbReference type="SUPFAM" id="SSF64288">
    <property type="entry name" value="Chorismate lyase-like"/>
    <property type="match status" value="1"/>
</dbReference>
<reference evidence="2 3" key="1">
    <citation type="submission" date="2020-04" db="EMBL/GenBank/DDBJ databases">
        <title>Thermobifida alba genome sequencing and assembly.</title>
        <authorList>
            <person name="Luzics S."/>
            <person name="Horvath B."/>
            <person name="Nagy I."/>
            <person name="Toth A."/>
            <person name="Nagy I."/>
            <person name="Kukolya J."/>
        </authorList>
    </citation>
    <scope>NUCLEOTIDE SEQUENCE [LARGE SCALE GENOMIC DNA]</scope>
    <source>
        <strain evidence="2 3">DSM 43795</strain>
    </source>
</reference>
<dbReference type="SMART" id="SM00866">
    <property type="entry name" value="UTRA"/>
    <property type="match status" value="1"/>
</dbReference>
<sequence length="157" mass="16870">MADPWSAQGGGKTSQRLAEVAEVPAPRPVAEAFALAEGSPVVLRRRTMLFDGRPVELTHSYYPVPIASGTGLAEPRKIPGGAPTLLARLGYPPHEVIEDVSVRPATAAEAAELEIAEGHPVLVLFRVTRTSDGTPFEVSVMVMRPEGRHLRYRIVVG</sequence>
<gene>
    <name evidence="2" type="ORF">FOF52_02450</name>
</gene>
<dbReference type="InterPro" id="IPR028978">
    <property type="entry name" value="Chorismate_lyase_/UTRA_dom_sf"/>
</dbReference>
<accession>A0ABY4L8U2</accession>
<proteinExistence type="predicted"/>
<evidence type="ECO:0000259" key="1">
    <source>
        <dbReference type="SMART" id="SM00866"/>
    </source>
</evidence>
<dbReference type="PANTHER" id="PTHR44846:SF17">
    <property type="entry name" value="GNTR-FAMILY TRANSCRIPTIONAL REGULATOR"/>
    <property type="match status" value="1"/>
</dbReference>
<dbReference type="Pfam" id="PF07702">
    <property type="entry name" value="UTRA"/>
    <property type="match status" value="1"/>
</dbReference>
<dbReference type="Gene3D" id="3.40.1410.10">
    <property type="entry name" value="Chorismate lyase-like"/>
    <property type="match status" value="1"/>
</dbReference>
<name>A0ABY4L8U2_THEAE</name>
<dbReference type="EMBL" id="CP051627">
    <property type="protein sequence ID" value="UPT23286.1"/>
    <property type="molecule type" value="Genomic_DNA"/>
</dbReference>
<evidence type="ECO:0000313" key="2">
    <source>
        <dbReference type="EMBL" id="UPT23286.1"/>
    </source>
</evidence>
<protein>
    <submittedName>
        <fullName evidence="2">UTRA domain-containing protein</fullName>
    </submittedName>
</protein>